<evidence type="ECO:0000313" key="2">
    <source>
        <dbReference type="Proteomes" id="UP000053660"/>
    </source>
</evidence>
<sequence length="51" mass="5886">MSTACTVRFSADERVSRCQMSYKAARFSCAPTSWRRHNATILIAFLTVEWK</sequence>
<accession>A0A0B1TF61</accession>
<dbReference type="EMBL" id="KN550500">
    <property type="protein sequence ID" value="KHJ94030.1"/>
    <property type="molecule type" value="Genomic_DNA"/>
</dbReference>
<protein>
    <submittedName>
        <fullName evidence="1">Uncharacterized protein</fullName>
    </submittedName>
</protein>
<reference evidence="1 2" key="1">
    <citation type="submission" date="2014-03" db="EMBL/GenBank/DDBJ databases">
        <title>Draft genome of the hookworm Oesophagostomum dentatum.</title>
        <authorList>
            <person name="Mitreva M."/>
        </authorList>
    </citation>
    <scope>NUCLEOTIDE SEQUENCE [LARGE SCALE GENOMIC DNA]</scope>
    <source>
        <strain evidence="1 2">OD-Hann</strain>
    </source>
</reference>
<proteinExistence type="predicted"/>
<name>A0A0B1TF61_OESDE</name>
<dbReference type="AlphaFoldDB" id="A0A0B1TF61"/>
<dbReference type="Proteomes" id="UP000053660">
    <property type="component" value="Unassembled WGS sequence"/>
</dbReference>
<gene>
    <name evidence="1" type="ORF">OESDEN_06051</name>
</gene>
<organism evidence="1 2">
    <name type="scientific">Oesophagostomum dentatum</name>
    <name type="common">Nodular worm</name>
    <dbReference type="NCBI Taxonomy" id="61180"/>
    <lineage>
        <taxon>Eukaryota</taxon>
        <taxon>Metazoa</taxon>
        <taxon>Ecdysozoa</taxon>
        <taxon>Nematoda</taxon>
        <taxon>Chromadorea</taxon>
        <taxon>Rhabditida</taxon>
        <taxon>Rhabditina</taxon>
        <taxon>Rhabditomorpha</taxon>
        <taxon>Strongyloidea</taxon>
        <taxon>Strongylidae</taxon>
        <taxon>Oesophagostomum</taxon>
    </lineage>
</organism>
<keyword evidence="2" id="KW-1185">Reference proteome</keyword>
<evidence type="ECO:0000313" key="1">
    <source>
        <dbReference type="EMBL" id="KHJ94030.1"/>
    </source>
</evidence>